<name>A0ABY6QBY7_9PSED</name>
<organism evidence="2 3">
    <name type="scientific">Pseudomonas quebecensis</name>
    <dbReference type="NCBI Taxonomy" id="2995174"/>
    <lineage>
        <taxon>Bacteria</taxon>
        <taxon>Pseudomonadati</taxon>
        <taxon>Pseudomonadota</taxon>
        <taxon>Gammaproteobacteria</taxon>
        <taxon>Pseudomonadales</taxon>
        <taxon>Pseudomonadaceae</taxon>
        <taxon>Pseudomonas</taxon>
    </lineage>
</organism>
<dbReference type="EMBL" id="CP112866">
    <property type="protein sequence ID" value="UZW17512.1"/>
    <property type="molecule type" value="Genomic_DNA"/>
</dbReference>
<evidence type="ECO:0000256" key="1">
    <source>
        <dbReference type="SAM" id="SignalP"/>
    </source>
</evidence>
<evidence type="ECO:0000313" key="3">
    <source>
        <dbReference type="Proteomes" id="UP001164116"/>
    </source>
</evidence>
<dbReference type="InterPro" id="IPR010546">
    <property type="entry name" value="DUF1120"/>
</dbReference>
<evidence type="ECO:0000313" key="2">
    <source>
        <dbReference type="EMBL" id="UZW17512.1"/>
    </source>
</evidence>
<keyword evidence="3" id="KW-1185">Reference proteome</keyword>
<protein>
    <submittedName>
        <fullName evidence="2">DUF1120 domain-containing protein</fullName>
    </submittedName>
</protein>
<accession>A0ABY6QBY7</accession>
<feature type="signal peptide" evidence="1">
    <location>
        <begin position="1"/>
        <end position="20"/>
    </location>
</feature>
<proteinExistence type="predicted"/>
<reference evidence="2" key="1">
    <citation type="submission" date="2022-11" db="EMBL/GenBank/DDBJ databases">
        <title>Taxonomic description of a new Pseudomonas species.</title>
        <authorList>
            <person name="Tambong J.T."/>
        </authorList>
    </citation>
    <scope>NUCLEOTIDE SEQUENCE</scope>
    <source>
        <strain evidence="2">S1Bt42</strain>
    </source>
</reference>
<feature type="chain" id="PRO_5047430218" evidence="1">
    <location>
        <begin position="21"/>
        <end position="205"/>
    </location>
</feature>
<keyword evidence="1" id="KW-0732">Signal</keyword>
<dbReference type="Pfam" id="PF06551">
    <property type="entry name" value="DUF1120"/>
    <property type="match status" value="1"/>
</dbReference>
<dbReference type="RefSeq" id="WP_181078425.1">
    <property type="nucleotide sequence ID" value="NZ_CP112866.1"/>
</dbReference>
<sequence length="205" mass="21509">MHTFASRLIFTLLLAPPAFAASSMDLAVRGSITPNACEPLIGGEGTIDYGKMSFATLNPDHHTALPAQTMPISVRCEGPTFFTLTTIDNRAGTSANHEHWHGLGLTPDGEKIGGAAFHLHNAVADGAPAHLIVSWDGGMSWAPDNVLSSATLTAISASNTDLVPAAVKDLDADIGVLTHLVPTDRITLTDEVPLDGYATVQLSYL</sequence>
<gene>
    <name evidence="2" type="ORF">OSC50_19260</name>
</gene>
<dbReference type="Proteomes" id="UP001164116">
    <property type="component" value="Chromosome"/>
</dbReference>